<keyword evidence="2" id="KW-1185">Reference proteome</keyword>
<dbReference type="VEuPathDB" id="FungiDB:SeMB42_g05298"/>
<dbReference type="Proteomes" id="UP000317494">
    <property type="component" value="Unassembled WGS sequence"/>
</dbReference>
<sequence length="89" mass="9894">MSALPWSPVVVNMLGETRDPAMLFVVQECSRDVHDARGTDGMRSARIIALPVPHALGKEHGLLPEWPMIIMRRLTLQNVYVSRVTLSAS</sequence>
<comment type="caution">
    <text evidence="1">The sequence shown here is derived from an EMBL/GenBank/DDBJ whole genome shotgun (WGS) entry which is preliminary data.</text>
</comment>
<dbReference type="EMBL" id="QEAN01000247">
    <property type="protein sequence ID" value="TPX42048.1"/>
    <property type="molecule type" value="Genomic_DNA"/>
</dbReference>
<accession>A0A507CSH6</accession>
<reference evidence="1 2" key="1">
    <citation type="journal article" date="2019" name="Sci. Rep.">
        <title>Comparative genomics of chytrid fungi reveal insights into the obligate biotrophic and pathogenic lifestyle of Synchytrium endobioticum.</title>
        <authorList>
            <person name="van de Vossenberg B.T.L.H."/>
            <person name="Warris S."/>
            <person name="Nguyen H.D.T."/>
            <person name="van Gent-Pelzer M.P.E."/>
            <person name="Joly D.L."/>
            <person name="van de Geest H.C."/>
            <person name="Bonants P.J.M."/>
            <person name="Smith D.S."/>
            <person name="Levesque C.A."/>
            <person name="van der Lee T.A.J."/>
        </authorList>
    </citation>
    <scope>NUCLEOTIDE SEQUENCE [LARGE SCALE GENOMIC DNA]</scope>
    <source>
        <strain evidence="1 2">MB42</strain>
    </source>
</reference>
<name>A0A507CSH6_9FUNG</name>
<protein>
    <submittedName>
        <fullName evidence="1">Uncharacterized protein</fullName>
    </submittedName>
</protein>
<proteinExistence type="predicted"/>
<organism evidence="1 2">
    <name type="scientific">Synchytrium endobioticum</name>
    <dbReference type="NCBI Taxonomy" id="286115"/>
    <lineage>
        <taxon>Eukaryota</taxon>
        <taxon>Fungi</taxon>
        <taxon>Fungi incertae sedis</taxon>
        <taxon>Chytridiomycota</taxon>
        <taxon>Chytridiomycota incertae sedis</taxon>
        <taxon>Chytridiomycetes</taxon>
        <taxon>Synchytriales</taxon>
        <taxon>Synchytriaceae</taxon>
        <taxon>Synchytrium</taxon>
    </lineage>
</organism>
<gene>
    <name evidence="1" type="ORF">SeMB42_g05298</name>
</gene>
<evidence type="ECO:0000313" key="2">
    <source>
        <dbReference type="Proteomes" id="UP000317494"/>
    </source>
</evidence>
<evidence type="ECO:0000313" key="1">
    <source>
        <dbReference type="EMBL" id="TPX42048.1"/>
    </source>
</evidence>
<dbReference type="AlphaFoldDB" id="A0A507CSH6"/>